<organism evidence="1 2">
    <name type="scientific">Gigaspora margarita</name>
    <dbReference type="NCBI Taxonomy" id="4874"/>
    <lineage>
        <taxon>Eukaryota</taxon>
        <taxon>Fungi</taxon>
        <taxon>Fungi incertae sedis</taxon>
        <taxon>Mucoromycota</taxon>
        <taxon>Glomeromycotina</taxon>
        <taxon>Glomeromycetes</taxon>
        <taxon>Diversisporales</taxon>
        <taxon>Gigasporaceae</taxon>
        <taxon>Gigaspora</taxon>
    </lineage>
</organism>
<dbReference type="Proteomes" id="UP000789901">
    <property type="component" value="Unassembled WGS sequence"/>
</dbReference>
<sequence length="52" mass="6153">MSRINLAVTHLQVHLPKEQQINYNEDYSLAEVITDNYNQRISLTEYFKINAL</sequence>
<gene>
    <name evidence="1" type="ORF">GMARGA_LOCUS15503</name>
</gene>
<feature type="non-terminal residue" evidence="1">
    <location>
        <position position="52"/>
    </location>
</feature>
<keyword evidence="2" id="KW-1185">Reference proteome</keyword>
<evidence type="ECO:0000313" key="1">
    <source>
        <dbReference type="EMBL" id="CAG8742164.1"/>
    </source>
</evidence>
<protein>
    <submittedName>
        <fullName evidence="1">28335_t:CDS:1</fullName>
    </submittedName>
</protein>
<comment type="caution">
    <text evidence="1">The sequence shown here is derived from an EMBL/GenBank/DDBJ whole genome shotgun (WGS) entry which is preliminary data.</text>
</comment>
<name>A0ABN7V818_GIGMA</name>
<evidence type="ECO:0000313" key="2">
    <source>
        <dbReference type="Proteomes" id="UP000789901"/>
    </source>
</evidence>
<proteinExistence type="predicted"/>
<accession>A0ABN7V818</accession>
<dbReference type="EMBL" id="CAJVQB010010699">
    <property type="protein sequence ID" value="CAG8742164.1"/>
    <property type="molecule type" value="Genomic_DNA"/>
</dbReference>
<reference evidence="1 2" key="1">
    <citation type="submission" date="2021-06" db="EMBL/GenBank/DDBJ databases">
        <authorList>
            <person name="Kallberg Y."/>
            <person name="Tangrot J."/>
            <person name="Rosling A."/>
        </authorList>
    </citation>
    <scope>NUCLEOTIDE SEQUENCE [LARGE SCALE GENOMIC DNA]</scope>
    <source>
        <strain evidence="1 2">120-4 pot B 10/14</strain>
    </source>
</reference>